<accession>A0ACA9NVS7</accession>
<dbReference type="Proteomes" id="UP000789525">
    <property type="component" value="Unassembled WGS sequence"/>
</dbReference>
<evidence type="ECO:0000313" key="1">
    <source>
        <dbReference type="EMBL" id="CAG8678640.1"/>
    </source>
</evidence>
<keyword evidence="2" id="KW-1185">Reference proteome</keyword>
<reference evidence="1" key="1">
    <citation type="submission" date="2021-06" db="EMBL/GenBank/DDBJ databases">
        <authorList>
            <person name="Kallberg Y."/>
            <person name="Tangrot J."/>
            <person name="Rosling A."/>
        </authorList>
    </citation>
    <scope>NUCLEOTIDE SEQUENCE</scope>
    <source>
        <strain evidence="1">CL356</strain>
    </source>
</reference>
<name>A0ACA9NVS7_9GLOM</name>
<protein>
    <submittedName>
        <fullName evidence="1">2626_t:CDS:1</fullName>
    </submittedName>
</protein>
<proteinExistence type="predicted"/>
<comment type="caution">
    <text evidence="1">The sequence shown here is derived from an EMBL/GenBank/DDBJ whole genome shotgun (WGS) entry which is preliminary data.</text>
</comment>
<dbReference type="EMBL" id="CAJVPT010026250">
    <property type="protein sequence ID" value="CAG8678640.1"/>
    <property type="molecule type" value="Genomic_DNA"/>
</dbReference>
<gene>
    <name evidence="1" type="ORF">ACOLOM_LOCUS9240</name>
</gene>
<feature type="non-terminal residue" evidence="1">
    <location>
        <position position="84"/>
    </location>
</feature>
<evidence type="ECO:0000313" key="2">
    <source>
        <dbReference type="Proteomes" id="UP000789525"/>
    </source>
</evidence>
<organism evidence="1 2">
    <name type="scientific">Acaulospora colombiana</name>
    <dbReference type="NCBI Taxonomy" id="27376"/>
    <lineage>
        <taxon>Eukaryota</taxon>
        <taxon>Fungi</taxon>
        <taxon>Fungi incertae sedis</taxon>
        <taxon>Mucoromycota</taxon>
        <taxon>Glomeromycotina</taxon>
        <taxon>Glomeromycetes</taxon>
        <taxon>Diversisporales</taxon>
        <taxon>Acaulosporaceae</taxon>
        <taxon>Acaulospora</taxon>
    </lineage>
</organism>
<sequence>MIEDFAYREIPEGQLQIQAVLQSLNIFLQRHIKTVADYNLQLFLEIKVGELPRILLEKLSYHITPEDLAKANMLNEAQHIVFDE</sequence>